<name>A0A510KDG4_9FUSO</name>
<sequence>MDENTLERIKARLLNGIKVNDSDFNFMKLNANLFKNIKFVKKRKAKKNGRHPNLRWRNNNNVACGKGLSRNKATTGRIFKSFSNKGYSSKKVIAGTKWLDTRFIKAIWRRDWIYLDRD</sequence>
<protein>
    <submittedName>
        <fullName evidence="2">Uncharacterized protein</fullName>
    </submittedName>
</protein>
<dbReference type="AlphaFoldDB" id="A0A510KDG4"/>
<reference evidence="2 3" key="1">
    <citation type="submission" date="2019-07" db="EMBL/GenBank/DDBJ databases">
        <title>Complete Genome Sequence of Leptotrichia wadei Strain JMUB3934.</title>
        <authorList>
            <person name="Watanabe S."/>
            <person name="Cui L."/>
        </authorList>
    </citation>
    <scope>NUCLEOTIDE SEQUENCE [LARGE SCALE GENOMIC DNA]</scope>
    <source>
        <strain evidence="2 3">JMUB3934</strain>
    </source>
</reference>
<evidence type="ECO:0000313" key="2">
    <source>
        <dbReference type="EMBL" id="BBM49722.1"/>
    </source>
</evidence>
<evidence type="ECO:0000313" key="3">
    <source>
        <dbReference type="Proteomes" id="UP000321501"/>
    </source>
</evidence>
<proteinExistence type="predicted"/>
<dbReference type="EMBL" id="AP019835">
    <property type="protein sequence ID" value="BBM49722.1"/>
    <property type="molecule type" value="Genomic_DNA"/>
</dbReference>
<organism evidence="2 3">
    <name type="scientific">Leptotrichia wadei</name>
    <dbReference type="NCBI Taxonomy" id="157687"/>
    <lineage>
        <taxon>Bacteria</taxon>
        <taxon>Fusobacteriati</taxon>
        <taxon>Fusobacteriota</taxon>
        <taxon>Fusobacteriia</taxon>
        <taxon>Fusobacteriales</taxon>
        <taxon>Leptotrichiaceae</taxon>
        <taxon>Leptotrichia</taxon>
    </lineage>
</organism>
<feature type="region of interest" description="Disordered" evidence="1">
    <location>
        <begin position="48"/>
        <end position="67"/>
    </location>
</feature>
<evidence type="ECO:0000256" key="1">
    <source>
        <dbReference type="SAM" id="MobiDB-lite"/>
    </source>
</evidence>
<accession>A0A510KDG4</accession>
<gene>
    <name evidence="2" type="ORF">JMUB3934_1018</name>
</gene>
<dbReference type="Proteomes" id="UP000321501">
    <property type="component" value="Chromosome"/>
</dbReference>